<dbReference type="SMART" id="SM00248">
    <property type="entry name" value="ANK"/>
    <property type="match status" value="5"/>
</dbReference>
<accession>A0AAD5WUQ8</accession>
<feature type="compositionally biased region" description="Basic and acidic residues" evidence="4">
    <location>
        <begin position="722"/>
        <end position="736"/>
    </location>
</feature>
<dbReference type="PROSITE" id="PS50088">
    <property type="entry name" value="ANK_REPEAT"/>
    <property type="match status" value="3"/>
</dbReference>
<dbReference type="EMBL" id="JAKWBI020000018">
    <property type="protein sequence ID" value="KAJ2906158.1"/>
    <property type="molecule type" value="Genomic_DNA"/>
</dbReference>
<evidence type="ECO:0000256" key="4">
    <source>
        <dbReference type="SAM" id="MobiDB-lite"/>
    </source>
</evidence>
<feature type="repeat" description="ANK" evidence="3">
    <location>
        <begin position="239"/>
        <end position="271"/>
    </location>
</feature>
<evidence type="ECO:0008006" key="7">
    <source>
        <dbReference type="Google" id="ProtNLM"/>
    </source>
</evidence>
<dbReference type="SUPFAM" id="SSF48403">
    <property type="entry name" value="Ankyrin repeat"/>
    <property type="match status" value="1"/>
</dbReference>
<reference evidence="5" key="1">
    <citation type="submission" date="2022-07" db="EMBL/GenBank/DDBJ databases">
        <title>Draft genome sequence of Zalerion maritima ATCC 34329, a (micro)plastics degrading marine fungus.</title>
        <authorList>
            <person name="Paco A."/>
            <person name="Goncalves M.F.M."/>
            <person name="Rocha-Santos T.A.P."/>
            <person name="Alves A."/>
        </authorList>
    </citation>
    <scope>NUCLEOTIDE SEQUENCE</scope>
    <source>
        <strain evidence="5">ATCC 34329</strain>
    </source>
</reference>
<evidence type="ECO:0000256" key="2">
    <source>
        <dbReference type="ARBA" id="ARBA00023043"/>
    </source>
</evidence>
<dbReference type="Pfam" id="PF12796">
    <property type="entry name" value="Ank_2"/>
    <property type="match status" value="2"/>
</dbReference>
<feature type="region of interest" description="Disordered" evidence="4">
    <location>
        <begin position="722"/>
        <end position="787"/>
    </location>
</feature>
<feature type="compositionally biased region" description="Acidic residues" evidence="4">
    <location>
        <begin position="776"/>
        <end position="787"/>
    </location>
</feature>
<evidence type="ECO:0000256" key="3">
    <source>
        <dbReference type="PROSITE-ProRule" id="PRU00023"/>
    </source>
</evidence>
<comment type="caution">
    <text evidence="5">The sequence shown here is derived from an EMBL/GenBank/DDBJ whole genome shotgun (WGS) entry which is preliminary data.</text>
</comment>
<sequence>MSSNGLTPGLGPIVAGTIMQPNFNHVSRFVPNSYGIRAFLAGPTGPPGLPIPSILPRVGPPPPDPRLPKYPAFLQDDLDPPVRGPREYALKHTPDRVKRAELQTLLEETKKEWTRLRKWAEDAVSQLIPRSHAWYAYGIIKSAAVTILEDCRVLMQIFCVSRGRKRASGFGRQFEVYSPHEVDYLKAFCHQLMRLRFYQIELDCSQIVPTWSHKIWLEATRMDSLKSVLLQTDDDKQRPLDSALHRAIELGKLDLVRQLIGIGVPIDGLNRKGQTPLMTACTMDQYMIVRELVDRGANVNYLSTKTGQCPLSCTMNNKKGYETWPGQRGSLSMIAWVLLEAGANVNWTSRNGLPLLHYAVHYRDHVSAADFTYLLLIHGASLSDLGALRDGRSWMHHLAARCEPGQTPLLALVLDQGECICSTTERGHTPLFFAARKGYLSNIRWLVRQGADPNHLDEEGSNMMFYLPFHDEAVQKYALSRYGFDPNFSNKSGATALHYAVLRKDIMSVGELMRKGAAQMWSDGVYRTQRDWRRKRNMLRGTPLDIAVKLGCRNIVHLIQIVEKNRMVSLTRQIRLENGSADREVMEHESWYAPCRDAGLTLRDTLSAMAEAARKVAAEPSTRHERMVSREFVVVRSDSIISSNSDVENESPNENGNNNDAASATTSATTTTTATTTASVTSPLWEWIETEDMIVPRWMFDEKNKRSSGLYSLGKRFRDQRWESAAKGSGKDEKGGGEAGDLAGAEESVVESAVGEANDTKERSPKRVKTMRDGAVDIDGDVEMADA</sequence>
<dbReference type="InterPro" id="IPR036770">
    <property type="entry name" value="Ankyrin_rpt-contain_sf"/>
</dbReference>
<feature type="repeat" description="ANK" evidence="3">
    <location>
        <begin position="426"/>
        <end position="458"/>
    </location>
</feature>
<dbReference type="Gene3D" id="1.25.40.20">
    <property type="entry name" value="Ankyrin repeat-containing domain"/>
    <property type="match status" value="1"/>
</dbReference>
<feature type="compositionally biased region" description="Low complexity" evidence="4">
    <location>
        <begin position="740"/>
        <end position="757"/>
    </location>
</feature>
<proteinExistence type="predicted"/>
<dbReference type="PANTHER" id="PTHR24198:SF165">
    <property type="entry name" value="ANKYRIN REPEAT-CONTAINING PROTEIN-RELATED"/>
    <property type="match status" value="1"/>
</dbReference>
<feature type="compositionally biased region" description="Basic and acidic residues" evidence="4">
    <location>
        <begin position="758"/>
        <end position="775"/>
    </location>
</feature>
<evidence type="ECO:0000313" key="5">
    <source>
        <dbReference type="EMBL" id="KAJ2906158.1"/>
    </source>
</evidence>
<evidence type="ECO:0000313" key="6">
    <source>
        <dbReference type="Proteomes" id="UP001201980"/>
    </source>
</evidence>
<evidence type="ECO:0000256" key="1">
    <source>
        <dbReference type="ARBA" id="ARBA00022737"/>
    </source>
</evidence>
<dbReference type="Proteomes" id="UP001201980">
    <property type="component" value="Unassembled WGS sequence"/>
</dbReference>
<dbReference type="AlphaFoldDB" id="A0AAD5WUQ8"/>
<name>A0AAD5WUQ8_9PEZI</name>
<keyword evidence="6" id="KW-1185">Reference proteome</keyword>
<gene>
    <name evidence="5" type="ORF">MKZ38_002873</name>
</gene>
<organism evidence="5 6">
    <name type="scientific">Zalerion maritima</name>
    <dbReference type="NCBI Taxonomy" id="339359"/>
    <lineage>
        <taxon>Eukaryota</taxon>
        <taxon>Fungi</taxon>
        <taxon>Dikarya</taxon>
        <taxon>Ascomycota</taxon>
        <taxon>Pezizomycotina</taxon>
        <taxon>Sordariomycetes</taxon>
        <taxon>Lulworthiomycetidae</taxon>
        <taxon>Lulworthiales</taxon>
        <taxon>Lulworthiaceae</taxon>
        <taxon>Zalerion</taxon>
    </lineage>
</organism>
<keyword evidence="2 3" id="KW-0040">ANK repeat</keyword>
<protein>
    <recommendedName>
        <fullName evidence="7">Ankyrin</fullName>
    </recommendedName>
</protein>
<feature type="compositionally biased region" description="Low complexity" evidence="4">
    <location>
        <begin position="650"/>
        <end position="678"/>
    </location>
</feature>
<feature type="region of interest" description="Disordered" evidence="4">
    <location>
        <begin position="643"/>
        <end position="678"/>
    </location>
</feature>
<dbReference type="PROSITE" id="PS50297">
    <property type="entry name" value="ANK_REP_REGION"/>
    <property type="match status" value="2"/>
</dbReference>
<feature type="repeat" description="ANK" evidence="3">
    <location>
        <begin position="272"/>
        <end position="304"/>
    </location>
</feature>
<dbReference type="PANTHER" id="PTHR24198">
    <property type="entry name" value="ANKYRIN REPEAT AND PROTEIN KINASE DOMAIN-CONTAINING PROTEIN"/>
    <property type="match status" value="1"/>
</dbReference>
<keyword evidence="1" id="KW-0677">Repeat</keyword>
<dbReference type="InterPro" id="IPR002110">
    <property type="entry name" value="Ankyrin_rpt"/>
</dbReference>